<protein>
    <recommendedName>
        <fullName evidence="1">Heterokaryon incompatibility domain-containing protein</fullName>
    </recommendedName>
</protein>
<accession>A0A0D2FUX1</accession>
<gene>
    <name evidence="2" type="ORF">PV04_08821</name>
</gene>
<dbReference type="AlphaFoldDB" id="A0A0D2FUX1"/>
<organism evidence="2 3">
    <name type="scientific">Phialophora macrospora</name>
    <dbReference type="NCBI Taxonomy" id="1851006"/>
    <lineage>
        <taxon>Eukaryota</taxon>
        <taxon>Fungi</taxon>
        <taxon>Dikarya</taxon>
        <taxon>Ascomycota</taxon>
        <taxon>Pezizomycotina</taxon>
        <taxon>Eurotiomycetes</taxon>
        <taxon>Chaetothyriomycetidae</taxon>
        <taxon>Chaetothyriales</taxon>
        <taxon>Herpotrichiellaceae</taxon>
        <taxon>Phialophora</taxon>
    </lineage>
</organism>
<sequence>MKSPIAWIRNQIWHCQARERLLDDEAELDGFDDDCDWPRRLLHLPTMTSHPWTPGDRYGGHRRPKYIALSYTWGRWRLRDDEQLEVSCLPVDGITWQIPRVCPDHFTATEFEETLKALPAILWTAQEAIIDFKYGRSGDALNSWRKSSWRNWVLWRAERLSNTFRKRFSPPVTFVWVDVACIDQRPQSRDSALEIGRQAKIFKHALCTFTWLTSHDGTVSEEFSDTSRAVRKRLDEMIANDADIATIQTIEAYMCGYVDSLTSDPWFSSLWTLQEAFLCQQMVFLARNAAPWMRTTPAGPFVNLHHLLRALQSIDPQRNVPSRETQISFSRLQSVLGTLGLVELGDNEPMALLPAAQHRQTSYELDRVYGIMQVFGFRLGKARPDVDPSLQFTLSDLEDELGQALMERQPGMSQLHVFTQPPDRGKGWRIAASSRLASNLSIHVYYHLRAPGYTVAFCPALSTVDVGGTSWGAFSGRLCPLHDLATAWLACHEFLKPYRAFAIDLDLSNPQDGNFMRSLTALLQSRDNAHVLLLGVCLEGRRGKKIQSKGVESETSRATHGALGKPCHGTGLILIPTADAEQQGSGNWSRVGVCSWWVDRFDEPGDKLSPEYRSLLTGESAFWRETSGTFG</sequence>
<evidence type="ECO:0000259" key="1">
    <source>
        <dbReference type="Pfam" id="PF06985"/>
    </source>
</evidence>
<dbReference type="InterPro" id="IPR010730">
    <property type="entry name" value="HET"/>
</dbReference>
<dbReference type="InterPro" id="IPR052895">
    <property type="entry name" value="HetReg/Transcr_Mod"/>
</dbReference>
<dbReference type="STRING" id="5601.A0A0D2FUX1"/>
<dbReference type="PANTHER" id="PTHR24148">
    <property type="entry name" value="ANKYRIN REPEAT DOMAIN-CONTAINING PROTEIN 39 HOMOLOG-RELATED"/>
    <property type="match status" value="1"/>
</dbReference>
<reference evidence="2 3" key="1">
    <citation type="submission" date="2015-01" db="EMBL/GenBank/DDBJ databases">
        <title>The Genome Sequence of Capronia semiimmersa CBS27337.</title>
        <authorList>
            <consortium name="The Broad Institute Genomics Platform"/>
            <person name="Cuomo C."/>
            <person name="de Hoog S."/>
            <person name="Gorbushina A."/>
            <person name="Stielow B."/>
            <person name="Teixiera M."/>
            <person name="Abouelleil A."/>
            <person name="Chapman S.B."/>
            <person name="Priest M."/>
            <person name="Young S.K."/>
            <person name="Wortman J."/>
            <person name="Nusbaum C."/>
            <person name="Birren B."/>
        </authorList>
    </citation>
    <scope>NUCLEOTIDE SEQUENCE [LARGE SCALE GENOMIC DNA]</scope>
    <source>
        <strain evidence="2 3">CBS 27337</strain>
    </source>
</reference>
<keyword evidence="3" id="KW-1185">Reference proteome</keyword>
<dbReference type="Pfam" id="PF06985">
    <property type="entry name" value="HET"/>
    <property type="match status" value="1"/>
</dbReference>
<dbReference type="Proteomes" id="UP000054266">
    <property type="component" value="Unassembled WGS sequence"/>
</dbReference>
<name>A0A0D2FUX1_9EURO</name>
<feature type="domain" description="Heterokaryon incompatibility" evidence="1">
    <location>
        <begin position="172"/>
        <end position="275"/>
    </location>
</feature>
<dbReference type="EMBL" id="KN846961">
    <property type="protein sequence ID" value="KIW63849.1"/>
    <property type="molecule type" value="Genomic_DNA"/>
</dbReference>
<dbReference type="PANTHER" id="PTHR24148:SF64">
    <property type="entry name" value="HETEROKARYON INCOMPATIBILITY DOMAIN-CONTAINING PROTEIN"/>
    <property type="match status" value="1"/>
</dbReference>
<proteinExistence type="predicted"/>
<evidence type="ECO:0000313" key="2">
    <source>
        <dbReference type="EMBL" id="KIW63849.1"/>
    </source>
</evidence>
<evidence type="ECO:0000313" key="3">
    <source>
        <dbReference type="Proteomes" id="UP000054266"/>
    </source>
</evidence>
<dbReference type="HOGENOM" id="CLU_025795_0_0_1"/>